<proteinExistence type="predicted"/>
<accession>A0A7J9E339</accession>
<dbReference type="Proteomes" id="UP000593568">
    <property type="component" value="Unassembled WGS sequence"/>
</dbReference>
<dbReference type="PANTHER" id="PTHR31286:SF153">
    <property type="entry name" value="DUF4283 DOMAIN PROTEIN"/>
    <property type="match status" value="1"/>
</dbReference>
<dbReference type="Pfam" id="PF14392">
    <property type="entry name" value="zf-CCHC_4"/>
    <property type="match status" value="1"/>
</dbReference>
<reference evidence="2 3" key="1">
    <citation type="journal article" date="2019" name="Genome Biol. Evol.">
        <title>Insights into the evolution of the New World diploid cottons (Gossypium, subgenus Houzingenia) based on genome sequencing.</title>
        <authorList>
            <person name="Grover C.E."/>
            <person name="Arick M.A. 2nd"/>
            <person name="Thrash A."/>
            <person name="Conover J.L."/>
            <person name="Sanders W.S."/>
            <person name="Peterson D.G."/>
            <person name="Frelichowski J.E."/>
            <person name="Scheffler J.A."/>
            <person name="Scheffler B.E."/>
            <person name="Wendel J.F."/>
        </authorList>
    </citation>
    <scope>NUCLEOTIDE SEQUENCE [LARGE SCALE GENOMIC DNA]</scope>
    <source>
        <strain evidence="2">8</strain>
        <tissue evidence="2">Leaf</tissue>
    </source>
</reference>
<dbReference type="EMBL" id="JABEZW010000006">
    <property type="protein sequence ID" value="MBA0767258.1"/>
    <property type="molecule type" value="Genomic_DNA"/>
</dbReference>
<gene>
    <name evidence="2" type="ORF">Gotri_016168</name>
</gene>
<evidence type="ECO:0000313" key="3">
    <source>
        <dbReference type="Proteomes" id="UP000593568"/>
    </source>
</evidence>
<sequence>MAPTCGYYNSQFGQTMILFRFYAEVDIARVLQGSPWSFNNHLLVFHHLFPGEDPLQMPLCFVDFWVQVHHVLIGYYSEDLTRQFGNFHGTFLAFDSTNFTSGSHHSLRVRVKMDVRLPLRKKKCLVLSSQQRVYKQFQYERLPLFYFLCGKLGHSESFYPVLLTIDERGLSLGWGSSVHGPHLSHVSTSNFVQEVSNNLGLTLDKSQPKGILVGSTDVDDQCLDSTQTPSTSDAAGSATDRFPALRVFHARHSVFNHCPLVIIVAASLSGVVSRWRIHCFILGLVGFLSLLVKRRSERCGRQVDPSGDILAEIIKVKLTLNMEGNRKELFWGQWAWVNWLYY</sequence>
<name>A0A7J9E339_9ROSI</name>
<evidence type="ECO:0000259" key="1">
    <source>
        <dbReference type="Pfam" id="PF14392"/>
    </source>
</evidence>
<dbReference type="PANTHER" id="PTHR31286">
    <property type="entry name" value="GLYCINE-RICH CELL WALL STRUCTURAL PROTEIN 1.8-LIKE"/>
    <property type="match status" value="1"/>
</dbReference>
<comment type="caution">
    <text evidence="2">The sequence shown here is derived from an EMBL/GenBank/DDBJ whole genome shotgun (WGS) entry which is preliminary data.</text>
</comment>
<evidence type="ECO:0000313" key="2">
    <source>
        <dbReference type="EMBL" id="MBA0767258.1"/>
    </source>
</evidence>
<dbReference type="AlphaFoldDB" id="A0A7J9E339"/>
<keyword evidence="3" id="KW-1185">Reference proteome</keyword>
<dbReference type="InterPro" id="IPR040256">
    <property type="entry name" value="At4g02000-like"/>
</dbReference>
<protein>
    <recommendedName>
        <fullName evidence="1">Zinc knuckle CX2CX4HX4C domain-containing protein</fullName>
    </recommendedName>
</protein>
<feature type="non-terminal residue" evidence="2">
    <location>
        <position position="342"/>
    </location>
</feature>
<organism evidence="2 3">
    <name type="scientific">Gossypium trilobum</name>
    <dbReference type="NCBI Taxonomy" id="34281"/>
    <lineage>
        <taxon>Eukaryota</taxon>
        <taxon>Viridiplantae</taxon>
        <taxon>Streptophyta</taxon>
        <taxon>Embryophyta</taxon>
        <taxon>Tracheophyta</taxon>
        <taxon>Spermatophyta</taxon>
        <taxon>Magnoliopsida</taxon>
        <taxon>eudicotyledons</taxon>
        <taxon>Gunneridae</taxon>
        <taxon>Pentapetalae</taxon>
        <taxon>rosids</taxon>
        <taxon>malvids</taxon>
        <taxon>Malvales</taxon>
        <taxon>Malvaceae</taxon>
        <taxon>Malvoideae</taxon>
        <taxon>Gossypium</taxon>
    </lineage>
</organism>
<dbReference type="InterPro" id="IPR025836">
    <property type="entry name" value="Zn_knuckle_CX2CX4HX4C"/>
</dbReference>
<feature type="domain" description="Zinc knuckle CX2CX4HX4C" evidence="1">
    <location>
        <begin position="113"/>
        <end position="160"/>
    </location>
</feature>